<evidence type="ECO:0000313" key="1">
    <source>
        <dbReference type="EMBL" id="ETJ29749.1"/>
    </source>
</evidence>
<dbReference type="AlphaFoldDB" id="W1XLP9"/>
<organism evidence="1">
    <name type="scientific">human gut metagenome</name>
    <dbReference type="NCBI Taxonomy" id="408170"/>
    <lineage>
        <taxon>unclassified sequences</taxon>
        <taxon>metagenomes</taxon>
        <taxon>organismal metagenomes</taxon>
    </lineage>
</organism>
<dbReference type="EMBL" id="AZMM01015728">
    <property type="protein sequence ID" value="ETJ29749.1"/>
    <property type="molecule type" value="Genomic_DNA"/>
</dbReference>
<reference evidence="1" key="1">
    <citation type="submission" date="2013-12" db="EMBL/GenBank/DDBJ databases">
        <title>A Varibaculum cambriense genome reconstructed from a premature infant gut community with otherwise low bacterial novelty that shifts toward anaerobic metabolism during the third week of life.</title>
        <authorList>
            <person name="Brown C.T."/>
            <person name="Sharon I."/>
            <person name="Thomas B.C."/>
            <person name="Castelle C.J."/>
            <person name="Morowitz M.J."/>
            <person name="Banfield J.F."/>
        </authorList>
    </citation>
    <scope>NUCLEOTIDE SEQUENCE</scope>
</reference>
<dbReference type="InterPro" id="IPR027417">
    <property type="entry name" value="P-loop_NTPase"/>
</dbReference>
<name>W1XLP9_9ZZZZ</name>
<dbReference type="Gene3D" id="3.40.50.300">
    <property type="entry name" value="P-loop containing nucleotide triphosphate hydrolases"/>
    <property type="match status" value="1"/>
</dbReference>
<proteinExistence type="predicted"/>
<sequence>MLAGAKYRGEFEERLKKAIDEVQQHDQSYLV</sequence>
<comment type="caution">
    <text evidence="1">The sequence shown here is derived from an EMBL/GenBank/DDBJ whole genome shotgun (WGS) entry which is preliminary data.</text>
</comment>
<protein>
    <submittedName>
        <fullName evidence="1">ATPase AAA-2 protein</fullName>
    </submittedName>
</protein>
<accession>W1XLP9</accession>
<gene>
    <name evidence="1" type="ORF">Q604_UNBC15728G0001</name>
</gene>